<protein>
    <submittedName>
        <fullName evidence="1">Uncharacterized protein</fullName>
    </submittedName>
</protein>
<sequence>MASDWTPTDEQVEAAARAVCRDKYTTWDECEMRGAHRRDARATLLAVGPAIRAQAWREAAASARAYSNLGFVGDFLDARADAEEASDARA</sequence>
<proteinExistence type="predicted"/>
<keyword evidence="2" id="KW-1185">Reference proteome</keyword>
<gene>
    <name evidence="1" type="ORF">ET471_08180</name>
</gene>
<evidence type="ECO:0000313" key="2">
    <source>
        <dbReference type="Proteomes" id="UP000292118"/>
    </source>
</evidence>
<reference evidence="1 2" key="1">
    <citation type="submission" date="2019-01" db="EMBL/GenBank/DDBJ databases">
        <title>Genome sequencing of strain FW10M-9.</title>
        <authorList>
            <person name="Heo J."/>
            <person name="Kim S.-J."/>
            <person name="Kim J.-S."/>
            <person name="Hong S.-B."/>
            <person name="Kwon S.-W."/>
        </authorList>
    </citation>
    <scope>NUCLEOTIDE SEQUENCE [LARGE SCALE GENOMIC DNA]</scope>
    <source>
        <strain evidence="1 2">FW10M-9</strain>
    </source>
</reference>
<name>A0A4P6F354_9MICO</name>
<dbReference type="EMBL" id="CP035493">
    <property type="protein sequence ID" value="QAY70012.1"/>
    <property type="molecule type" value="Genomic_DNA"/>
</dbReference>
<dbReference type="KEGG" id="xya:ET471_08180"/>
<accession>A0A4P6F354</accession>
<organism evidence="1 2">
    <name type="scientific">Xylanimonas protaetiae</name>
    <dbReference type="NCBI Taxonomy" id="2509457"/>
    <lineage>
        <taxon>Bacteria</taxon>
        <taxon>Bacillati</taxon>
        <taxon>Actinomycetota</taxon>
        <taxon>Actinomycetes</taxon>
        <taxon>Micrococcales</taxon>
        <taxon>Promicromonosporaceae</taxon>
        <taxon>Xylanimonas</taxon>
    </lineage>
</organism>
<dbReference type="AlphaFoldDB" id="A0A4P6F354"/>
<dbReference type="RefSeq" id="WP_129187525.1">
    <property type="nucleotide sequence ID" value="NZ_CP035493.1"/>
</dbReference>
<dbReference type="Proteomes" id="UP000292118">
    <property type="component" value="Chromosome"/>
</dbReference>
<evidence type="ECO:0000313" key="1">
    <source>
        <dbReference type="EMBL" id="QAY70012.1"/>
    </source>
</evidence>